<evidence type="ECO:0000313" key="2">
    <source>
        <dbReference type="EMBL" id="KZX13970.1"/>
    </source>
</evidence>
<protein>
    <recommendedName>
        <fullName evidence="4">Class III signal peptide</fullName>
    </recommendedName>
</protein>
<dbReference type="Proteomes" id="UP000077428">
    <property type="component" value="Unassembled WGS sequence"/>
</dbReference>
<keyword evidence="1" id="KW-0812">Transmembrane</keyword>
<dbReference type="RefSeq" id="WP_042692596.1">
    <property type="nucleotide sequence ID" value="NZ_CABMAB010000011.1"/>
</dbReference>
<accession>A0A166BZD1</accession>
<evidence type="ECO:0008006" key="4">
    <source>
        <dbReference type="Google" id="ProtNLM"/>
    </source>
</evidence>
<dbReference type="EMBL" id="LWMU01000041">
    <property type="protein sequence ID" value="KZX13970.1"/>
    <property type="molecule type" value="Genomic_DNA"/>
</dbReference>
<comment type="caution">
    <text evidence="2">The sequence shown here is derived from an EMBL/GenBank/DDBJ whole genome shotgun (WGS) entry which is preliminary data.</text>
</comment>
<proteinExistence type="predicted"/>
<feature type="transmembrane region" description="Helical" evidence="1">
    <location>
        <begin position="12"/>
        <end position="29"/>
    </location>
</feature>
<dbReference type="PATRIC" id="fig|66851.6.peg.258"/>
<keyword evidence="1" id="KW-0472">Membrane</keyword>
<evidence type="ECO:0000256" key="1">
    <source>
        <dbReference type="SAM" id="Phobius"/>
    </source>
</evidence>
<sequence>MDKKGFISLEYLFSFFIILVIALGLLFYAQSTIESSINIEDNIHHRLILDNLSNLISQVNSNGDGYSKRIKLPYEGYYKITVEKSKLTIEYNNKKGETPMNLLDLDSKYILYSGKSYLIKKEDEKIVII</sequence>
<dbReference type="AlphaFoldDB" id="A0A166BZD1"/>
<evidence type="ECO:0000313" key="3">
    <source>
        <dbReference type="Proteomes" id="UP000077428"/>
    </source>
</evidence>
<keyword evidence="1" id="KW-1133">Transmembrane helix</keyword>
<keyword evidence="3" id="KW-1185">Reference proteome</keyword>
<gene>
    <name evidence="2" type="ORF">MBORA_02100</name>
</gene>
<name>A0A166BZD1_METOA</name>
<organism evidence="2 3">
    <name type="scientific">Methanobrevibacter oralis</name>
    <dbReference type="NCBI Taxonomy" id="66851"/>
    <lineage>
        <taxon>Archaea</taxon>
        <taxon>Methanobacteriati</taxon>
        <taxon>Methanobacteriota</taxon>
        <taxon>Methanomada group</taxon>
        <taxon>Methanobacteria</taxon>
        <taxon>Methanobacteriales</taxon>
        <taxon>Methanobacteriaceae</taxon>
        <taxon>Methanobrevibacter</taxon>
    </lineage>
</organism>
<dbReference type="OrthoDB" id="77333at2157"/>
<reference evidence="3" key="1">
    <citation type="journal article" date="2016" name="Genome Announc.">
        <title>Draft Genome Sequences of Methanobrevibacter curvatus DSM11111, Methanobrevibacter cuticularis DSM11139, Methanobrevibacter filiformis DSM11501, and Methanobrevibacter oralis DSM7256.</title>
        <authorList>
            <person name="Poehlein A."/>
            <person name="Seedorf H."/>
        </authorList>
    </citation>
    <scope>NUCLEOTIDE SEQUENCE [LARGE SCALE GENOMIC DNA]</scope>
    <source>
        <strain evidence="3">DSM 7256 / JCM 30027 / ZR</strain>
    </source>
</reference>
<dbReference type="STRING" id="66851.MBORA_02100"/>